<sequence length="140" mass="16070">MDQPTQQNINDRPVVNVKIIKLVSGEDVVTMLPTGDQQLPEKSTLLRIERPLLIKYVPQMTMTGFKDYIALIKWCSYTPDKVVTIPKDKIITITNASIEMASSYHNIANDWNKKPVPVRRPGHGYQQKRFTDAQNEKMNE</sequence>
<feature type="non-terminal residue" evidence="2">
    <location>
        <position position="140"/>
    </location>
</feature>
<evidence type="ECO:0000256" key="1">
    <source>
        <dbReference type="SAM" id="MobiDB-lite"/>
    </source>
</evidence>
<dbReference type="Gene3D" id="2.30.30.100">
    <property type="match status" value="1"/>
</dbReference>
<dbReference type="AlphaFoldDB" id="A0A383EX64"/>
<protein>
    <submittedName>
        <fullName evidence="2">Uncharacterized protein</fullName>
    </submittedName>
</protein>
<organism evidence="2">
    <name type="scientific">marine metagenome</name>
    <dbReference type="NCBI Taxonomy" id="408172"/>
    <lineage>
        <taxon>unclassified sequences</taxon>
        <taxon>metagenomes</taxon>
        <taxon>ecological metagenomes</taxon>
    </lineage>
</organism>
<feature type="compositionally biased region" description="Basic and acidic residues" evidence="1">
    <location>
        <begin position="129"/>
        <end position="140"/>
    </location>
</feature>
<gene>
    <name evidence="2" type="ORF">METZ01_LOCUS513734</name>
</gene>
<proteinExistence type="predicted"/>
<evidence type="ECO:0000313" key="2">
    <source>
        <dbReference type="EMBL" id="SVE60880.1"/>
    </source>
</evidence>
<reference evidence="2" key="1">
    <citation type="submission" date="2018-05" db="EMBL/GenBank/DDBJ databases">
        <authorList>
            <person name="Lanie J.A."/>
            <person name="Ng W.-L."/>
            <person name="Kazmierczak K.M."/>
            <person name="Andrzejewski T.M."/>
            <person name="Davidsen T.M."/>
            <person name="Wayne K.J."/>
            <person name="Tettelin H."/>
            <person name="Glass J.I."/>
            <person name="Rusch D."/>
            <person name="Podicherti R."/>
            <person name="Tsui H.-C.T."/>
            <person name="Winkler M.E."/>
        </authorList>
    </citation>
    <scope>NUCLEOTIDE SEQUENCE</scope>
</reference>
<accession>A0A383EX64</accession>
<feature type="region of interest" description="Disordered" evidence="1">
    <location>
        <begin position="118"/>
        <end position="140"/>
    </location>
</feature>
<dbReference type="EMBL" id="UINC01229247">
    <property type="protein sequence ID" value="SVE60880.1"/>
    <property type="molecule type" value="Genomic_DNA"/>
</dbReference>
<name>A0A383EX64_9ZZZZ</name>